<protein>
    <submittedName>
        <fullName evidence="3">Uncharacterized protein</fullName>
    </submittedName>
</protein>
<keyword evidence="4" id="KW-1185">Reference proteome</keyword>
<keyword evidence="2" id="KW-0472">Membrane</keyword>
<evidence type="ECO:0000256" key="2">
    <source>
        <dbReference type="SAM" id="Phobius"/>
    </source>
</evidence>
<feature type="compositionally biased region" description="Pro residues" evidence="1">
    <location>
        <begin position="132"/>
        <end position="148"/>
    </location>
</feature>
<comment type="caution">
    <text evidence="3">The sequence shown here is derived from an EMBL/GenBank/DDBJ whole genome shotgun (WGS) entry which is preliminary data.</text>
</comment>
<keyword evidence="2" id="KW-1133">Transmembrane helix</keyword>
<feature type="transmembrane region" description="Helical" evidence="2">
    <location>
        <begin position="173"/>
        <end position="197"/>
    </location>
</feature>
<sequence length="207" mass="22709">MCVALCCRPQEYPCRNCLVAFGLGMSDNFSWSSLFLFWCSPLRRGRRPSVSRRGGGGPWFSVPKAFYAFFSRRGHFLSIFDAKLTALEPRVLTECTTAWVTDSTSQACSCHFVNDFLLRFARVPCVKSGPRAPAPGAWPKPSRLPCPPQEDGKAQPRGVSARSPGQAFAAPPAVLLVVLLPLLLLLLLRSVASFLLASSPGHRRRAD</sequence>
<evidence type="ECO:0000256" key="1">
    <source>
        <dbReference type="SAM" id="MobiDB-lite"/>
    </source>
</evidence>
<evidence type="ECO:0000313" key="4">
    <source>
        <dbReference type="Proteomes" id="UP001189429"/>
    </source>
</evidence>
<organism evidence="3 4">
    <name type="scientific">Prorocentrum cordatum</name>
    <dbReference type="NCBI Taxonomy" id="2364126"/>
    <lineage>
        <taxon>Eukaryota</taxon>
        <taxon>Sar</taxon>
        <taxon>Alveolata</taxon>
        <taxon>Dinophyceae</taxon>
        <taxon>Prorocentrales</taxon>
        <taxon>Prorocentraceae</taxon>
        <taxon>Prorocentrum</taxon>
    </lineage>
</organism>
<dbReference type="Proteomes" id="UP001189429">
    <property type="component" value="Unassembled WGS sequence"/>
</dbReference>
<reference evidence="3" key="1">
    <citation type="submission" date="2023-10" db="EMBL/GenBank/DDBJ databases">
        <authorList>
            <person name="Chen Y."/>
            <person name="Shah S."/>
            <person name="Dougan E. K."/>
            <person name="Thang M."/>
            <person name="Chan C."/>
        </authorList>
    </citation>
    <scope>NUCLEOTIDE SEQUENCE [LARGE SCALE GENOMIC DNA]</scope>
</reference>
<gene>
    <name evidence="3" type="ORF">PCOR1329_LOCUS57513</name>
</gene>
<accession>A0ABN9VHR0</accession>
<name>A0ABN9VHR0_9DINO</name>
<keyword evidence="2" id="KW-0812">Transmembrane</keyword>
<proteinExistence type="predicted"/>
<evidence type="ECO:0000313" key="3">
    <source>
        <dbReference type="EMBL" id="CAK0871837.1"/>
    </source>
</evidence>
<dbReference type="EMBL" id="CAUYUJ010017106">
    <property type="protein sequence ID" value="CAK0871837.1"/>
    <property type="molecule type" value="Genomic_DNA"/>
</dbReference>
<feature type="region of interest" description="Disordered" evidence="1">
    <location>
        <begin position="131"/>
        <end position="163"/>
    </location>
</feature>